<dbReference type="GO" id="GO:0016757">
    <property type="term" value="F:glycosyltransferase activity"/>
    <property type="evidence" value="ECO:0007669"/>
    <property type="project" value="UniProtKB-KW"/>
</dbReference>
<keyword evidence="2" id="KW-0328">Glycosyltransferase</keyword>
<feature type="transmembrane region" description="Helical" evidence="4">
    <location>
        <begin position="408"/>
        <end position="427"/>
    </location>
</feature>
<gene>
    <name evidence="5" type="ORF">LF01B1_12880</name>
</gene>
<dbReference type="Pfam" id="PF13641">
    <property type="entry name" value="Glyco_tranf_2_3"/>
    <property type="match status" value="1"/>
</dbReference>
<dbReference type="Gene3D" id="3.90.550.10">
    <property type="entry name" value="Spore Coat Polysaccharide Biosynthesis Protein SpsA, Chain A"/>
    <property type="match status" value="1"/>
</dbReference>
<dbReference type="PANTHER" id="PTHR43630">
    <property type="entry name" value="POLY-BETA-1,6-N-ACETYL-D-GLUCOSAMINE SYNTHASE"/>
    <property type="match status" value="1"/>
</dbReference>
<dbReference type="PANTHER" id="PTHR43630:SF1">
    <property type="entry name" value="POLY-BETA-1,6-N-ACETYL-D-GLUCOSAMINE SYNTHASE"/>
    <property type="match status" value="1"/>
</dbReference>
<feature type="transmembrane region" description="Helical" evidence="4">
    <location>
        <begin position="44"/>
        <end position="63"/>
    </location>
</feature>
<keyword evidence="3 5" id="KW-0808">Transferase</keyword>
<evidence type="ECO:0000313" key="5">
    <source>
        <dbReference type="EMBL" id="GIC72273.1"/>
    </source>
</evidence>
<organism evidence="5 6">
    <name type="scientific">Limosilactobacillus fermentum</name>
    <name type="common">Lactobacillus fermentum</name>
    <dbReference type="NCBI Taxonomy" id="1613"/>
    <lineage>
        <taxon>Bacteria</taxon>
        <taxon>Bacillati</taxon>
        <taxon>Bacillota</taxon>
        <taxon>Bacilli</taxon>
        <taxon>Lactobacillales</taxon>
        <taxon>Lactobacillaceae</taxon>
        <taxon>Limosilactobacillus</taxon>
    </lineage>
</organism>
<feature type="transmembrane region" description="Helical" evidence="4">
    <location>
        <begin position="448"/>
        <end position="472"/>
    </location>
</feature>
<feature type="transmembrane region" description="Helical" evidence="4">
    <location>
        <begin position="6"/>
        <end position="32"/>
    </location>
</feature>
<evidence type="ECO:0000256" key="1">
    <source>
        <dbReference type="ARBA" id="ARBA00006739"/>
    </source>
</evidence>
<evidence type="ECO:0000313" key="6">
    <source>
        <dbReference type="Proteomes" id="UP000653631"/>
    </source>
</evidence>
<comment type="caution">
    <text evidence="5">The sequence shown here is derived from an EMBL/GenBank/DDBJ whole genome shotgun (WGS) entry which is preliminary data.</text>
</comment>
<evidence type="ECO:0000256" key="3">
    <source>
        <dbReference type="ARBA" id="ARBA00022679"/>
    </source>
</evidence>
<feature type="transmembrane region" description="Helical" evidence="4">
    <location>
        <begin position="361"/>
        <end position="388"/>
    </location>
</feature>
<keyword evidence="4" id="KW-0472">Membrane</keyword>
<evidence type="ECO:0000256" key="4">
    <source>
        <dbReference type="SAM" id="Phobius"/>
    </source>
</evidence>
<dbReference type="Proteomes" id="UP000653631">
    <property type="component" value="Unassembled WGS sequence"/>
</dbReference>
<dbReference type="SUPFAM" id="SSF53448">
    <property type="entry name" value="Nucleotide-diphospho-sugar transferases"/>
    <property type="match status" value="1"/>
</dbReference>
<dbReference type="CDD" id="cd06423">
    <property type="entry name" value="CESA_like"/>
    <property type="match status" value="1"/>
</dbReference>
<name>A0ABD0ALF9_LIMFE</name>
<dbReference type="InterPro" id="IPR029044">
    <property type="entry name" value="Nucleotide-diphossugar_trans"/>
</dbReference>
<comment type="similarity">
    <text evidence="1">Belongs to the glycosyltransferase 2 family.</text>
</comment>
<proteinExistence type="inferred from homology"/>
<dbReference type="AlphaFoldDB" id="A0ABD0ALF9"/>
<protein>
    <submittedName>
        <fullName evidence="5">Glycosyl transferase</fullName>
    </submittedName>
</protein>
<keyword evidence="4" id="KW-1133">Transmembrane helix</keyword>
<accession>A0ABD0ALF9</accession>
<dbReference type="EMBL" id="BOLH01000012">
    <property type="protein sequence ID" value="GIC72273.1"/>
    <property type="molecule type" value="Genomic_DNA"/>
</dbReference>
<sequence length="491" mass="55911">MVAWFFWLATVITGDFFVMAIVLFICQGVIYFRVEKTMLERRRLSWFLNKGGGGTMISETLLIVSLVSIWMSLLMSTLTLTGAIHFWLKHSTKLVTTEPLSAYPKVTIVVPAHNEELVIAKTTRAILDMNYPAAKVELILIADNCTDHTADVMRAILNSRAYRFRNARVFERHGGGGKTGALNDALKMATGDYIGVYDADAMPEENALYFLVKEALKDPDQRVAVFGRNKTRNAKQNFLTKCINQEIVVTQRIQHCAIWHMFKIGRIPGTNFIIRRDFVESIGGWRDGALTEDTDISFTIMQSGKLIALAYNSEAFQQEPETLHDYYFQRLRWAKGNYQVVVHNFMHLFDHSNWRVKLETFYYSCTFFWFNAAIILSDLIFLANVVALGVHLFDPSVSLPFTFGEGNILIAQLLLFNWLMMIILYALQISIAMATQIGQATTSQVWMALAAYFTYSQLFIIISVHAVCSVIADGLFHRNGNVWVKTRRFSD</sequence>
<evidence type="ECO:0000256" key="2">
    <source>
        <dbReference type="ARBA" id="ARBA00022676"/>
    </source>
</evidence>
<feature type="transmembrane region" description="Helical" evidence="4">
    <location>
        <begin position="69"/>
        <end position="88"/>
    </location>
</feature>
<keyword evidence="4" id="KW-0812">Transmembrane</keyword>
<reference evidence="5 6" key="1">
    <citation type="submission" date="2021-01" db="EMBL/GenBank/DDBJ databases">
        <title>Development of a method for detection of lactic acid bacteria that cause putrefactive shochu mash.</title>
        <authorList>
            <person name="Takashita H."/>
            <person name="Fujihara E."/>
            <person name="Takayama K."/>
            <person name="Yamamoto H."/>
            <person name="Mizutani M."/>
            <person name="Kajiwara Y."/>
        </authorList>
    </citation>
    <scope>NUCLEOTIDE SEQUENCE [LARGE SCALE GENOMIC DNA]</scope>
    <source>
        <strain evidence="5 6">01-B1</strain>
    </source>
</reference>